<dbReference type="AlphaFoldDB" id="A0A1R4JBQ8"/>
<gene>
    <name evidence="3" type="ORF">FM104_06410</name>
</gene>
<dbReference type="OrthoDB" id="5083906at2"/>
<dbReference type="Proteomes" id="UP000196320">
    <property type="component" value="Unassembled WGS sequence"/>
</dbReference>
<keyword evidence="2" id="KW-0812">Transmembrane</keyword>
<keyword evidence="2" id="KW-1133">Transmembrane helix</keyword>
<feature type="transmembrane region" description="Helical" evidence="2">
    <location>
        <begin position="149"/>
        <end position="172"/>
    </location>
</feature>
<evidence type="ECO:0000313" key="3">
    <source>
        <dbReference type="EMBL" id="SJN29225.1"/>
    </source>
</evidence>
<reference evidence="3 4" key="1">
    <citation type="submission" date="2017-02" db="EMBL/GenBank/DDBJ databases">
        <authorList>
            <person name="Peterson S.W."/>
        </authorList>
    </citation>
    <scope>NUCLEOTIDE SEQUENCE [LARGE SCALE GENOMIC DNA]</scope>
    <source>
        <strain evidence="3 4">B Mb 05.01</strain>
    </source>
</reference>
<evidence type="ECO:0000256" key="1">
    <source>
        <dbReference type="SAM" id="MobiDB-lite"/>
    </source>
</evidence>
<keyword evidence="2" id="KW-0472">Membrane</keyword>
<dbReference type="InterPro" id="IPR046231">
    <property type="entry name" value="DUF6264"/>
</dbReference>
<feature type="region of interest" description="Disordered" evidence="1">
    <location>
        <begin position="1"/>
        <end position="24"/>
    </location>
</feature>
<name>A0A1R4JBQ8_9MICO</name>
<organism evidence="3 4">
    <name type="scientific">Microbacterium esteraromaticum</name>
    <dbReference type="NCBI Taxonomy" id="57043"/>
    <lineage>
        <taxon>Bacteria</taxon>
        <taxon>Bacillati</taxon>
        <taxon>Actinomycetota</taxon>
        <taxon>Actinomycetes</taxon>
        <taxon>Micrococcales</taxon>
        <taxon>Microbacteriaceae</taxon>
        <taxon>Microbacterium</taxon>
    </lineage>
</organism>
<feature type="transmembrane region" description="Helical" evidence="2">
    <location>
        <begin position="118"/>
        <end position="137"/>
    </location>
</feature>
<dbReference type="Pfam" id="PF19779">
    <property type="entry name" value="DUF6264"/>
    <property type="match status" value="1"/>
</dbReference>
<feature type="transmembrane region" description="Helical" evidence="2">
    <location>
        <begin position="70"/>
        <end position="91"/>
    </location>
</feature>
<protein>
    <submittedName>
        <fullName evidence="3">Hypothetical membrane protein</fullName>
    </submittedName>
</protein>
<evidence type="ECO:0000256" key="2">
    <source>
        <dbReference type="SAM" id="Phobius"/>
    </source>
</evidence>
<dbReference type="EMBL" id="FUKO01000019">
    <property type="protein sequence ID" value="SJN29225.1"/>
    <property type="molecule type" value="Genomic_DNA"/>
</dbReference>
<proteinExistence type="predicted"/>
<dbReference type="RefSeq" id="WP_087130613.1">
    <property type="nucleotide sequence ID" value="NZ_FUKO01000019.1"/>
</dbReference>
<accession>A0A1R4JBQ8</accession>
<sequence length="187" mass="19572">MSVDRPQYGEYATPEEQRARAGLPPLSAEPVVAEAIASAPPVTRSVTAGPDAAARPSATAPSAAPRIGRLITFALLGVGFVNVLTSIGGFLDLSTTLNTTLKMLGIDGQFTNFGAAKVWGVIAAIVMIVGYAATVWLSFRQVKRNRAAWWIPLVGFIVTMLLVSICTSVPMFGDPAFTQGILTPPAG</sequence>
<evidence type="ECO:0000313" key="4">
    <source>
        <dbReference type="Proteomes" id="UP000196320"/>
    </source>
</evidence>
<keyword evidence="4" id="KW-1185">Reference proteome</keyword>